<dbReference type="InterPro" id="IPR055304">
    <property type="entry name" value="CHCHD2/10-like"/>
</dbReference>
<dbReference type="PANTHER" id="PTHR13523">
    <property type="entry name" value="COILED-COIL-HELIX-COILED-COIL-HELIX DOMAIN CONTAINING 2/NUR77"/>
    <property type="match status" value="1"/>
</dbReference>
<feature type="compositionally biased region" description="Low complexity" evidence="1">
    <location>
        <begin position="89"/>
        <end position="104"/>
    </location>
</feature>
<feature type="region of interest" description="Disordered" evidence="1">
    <location>
        <begin position="1"/>
        <end position="60"/>
    </location>
</feature>
<keyword evidence="3" id="KW-1185">Reference proteome</keyword>
<gene>
    <name evidence="2" type="ORF">Clacol_000735</name>
</gene>
<proteinExistence type="predicted"/>
<dbReference type="GO" id="GO:0005634">
    <property type="term" value="C:nucleus"/>
    <property type="evidence" value="ECO:0007669"/>
    <property type="project" value="TreeGrafter"/>
</dbReference>
<organism evidence="2 3">
    <name type="scientific">Clathrus columnatus</name>
    <dbReference type="NCBI Taxonomy" id="1419009"/>
    <lineage>
        <taxon>Eukaryota</taxon>
        <taxon>Fungi</taxon>
        <taxon>Dikarya</taxon>
        <taxon>Basidiomycota</taxon>
        <taxon>Agaricomycotina</taxon>
        <taxon>Agaricomycetes</taxon>
        <taxon>Phallomycetidae</taxon>
        <taxon>Phallales</taxon>
        <taxon>Clathraceae</taxon>
        <taxon>Clathrus</taxon>
    </lineage>
</organism>
<feature type="region of interest" description="Disordered" evidence="1">
    <location>
        <begin position="79"/>
        <end position="104"/>
    </location>
</feature>
<comment type="caution">
    <text evidence="2">The sequence shown here is derived from an EMBL/GenBank/DDBJ whole genome shotgun (WGS) entry which is preliminary data.</text>
</comment>
<feature type="compositionally biased region" description="Low complexity" evidence="1">
    <location>
        <begin position="1"/>
        <end position="11"/>
    </location>
</feature>
<dbReference type="GO" id="GO:0007005">
    <property type="term" value="P:mitochondrion organization"/>
    <property type="evidence" value="ECO:0007669"/>
    <property type="project" value="InterPro"/>
</dbReference>
<accession>A0AAV4ZZ91</accession>
<dbReference type="Proteomes" id="UP001050691">
    <property type="component" value="Unassembled WGS sequence"/>
</dbReference>
<feature type="compositionally biased region" description="Polar residues" evidence="1">
    <location>
        <begin position="20"/>
        <end position="30"/>
    </location>
</feature>
<protein>
    <submittedName>
        <fullName evidence="2">Uncharacterized protein</fullName>
    </submittedName>
</protein>
<evidence type="ECO:0000256" key="1">
    <source>
        <dbReference type="SAM" id="MobiDB-lite"/>
    </source>
</evidence>
<reference evidence="2" key="1">
    <citation type="submission" date="2021-10" db="EMBL/GenBank/DDBJ databases">
        <title>De novo Genome Assembly of Clathrus columnatus (Basidiomycota, Fungi) Using Illumina and Nanopore Sequence Data.</title>
        <authorList>
            <person name="Ogiso-Tanaka E."/>
            <person name="Itagaki H."/>
            <person name="Hosoya T."/>
            <person name="Hosaka K."/>
        </authorList>
    </citation>
    <scope>NUCLEOTIDE SEQUENCE</scope>
    <source>
        <strain evidence="2">MO-923</strain>
    </source>
</reference>
<dbReference type="EMBL" id="BPWL01000001">
    <property type="protein sequence ID" value="GJJ06543.1"/>
    <property type="molecule type" value="Genomic_DNA"/>
</dbReference>
<sequence length="145" mass="14599">MPRQSRSRPAARPAPPPAPKTQTRSASTTAAPPMQAPLAPVPHPGAAAATGGGGPGLLSSMAATAGSVAMGSVVGHGLSSMLFGGSRSAEAAEQPAAQPAQPQQQAMSCDFQAKQLTTCLESGDVQTCAWYIEQLKSCQAAARPY</sequence>
<evidence type="ECO:0000313" key="2">
    <source>
        <dbReference type="EMBL" id="GJJ06543.1"/>
    </source>
</evidence>
<name>A0AAV4ZZ91_9AGAM</name>
<evidence type="ECO:0000313" key="3">
    <source>
        <dbReference type="Proteomes" id="UP001050691"/>
    </source>
</evidence>
<dbReference type="GO" id="GO:0005739">
    <property type="term" value="C:mitochondrion"/>
    <property type="evidence" value="ECO:0007669"/>
    <property type="project" value="TreeGrafter"/>
</dbReference>
<dbReference type="AlphaFoldDB" id="A0AAV4ZZ91"/>
<dbReference type="PANTHER" id="PTHR13523:SF2">
    <property type="entry name" value="COILED-COIL-HELIX-COILED-COIL-HELIX DOMAIN CONTAINING 2, ISOFORM A-RELATED"/>
    <property type="match status" value="1"/>
</dbReference>